<dbReference type="InParanoid" id="A0CB09"/>
<dbReference type="EMBL" id="CT868056">
    <property type="protein sequence ID" value="CAK67976.1"/>
    <property type="molecule type" value="Genomic_DNA"/>
</dbReference>
<dbReference type="AlphaFoldDB" id="A0CB09"/>
<dbReference type="KEGG" id="ptm:GSPATT00036759001"/>
<reference evidence="1 2" key="1">
    <citation type="journal article" date="2006" name="Nature">
        <title>Global trends of whole-genome duplications revealed by the ciliate Paramecium tetraurelia.</title>
        <authorList>
            <consortium name="Genoscope"/>
            <person name="Aury J.-M."/>
            <person name="Jaillon O."/>
            <person name="Duret L."/>
            <person name="Noel B."/>
            <person name="Jubin C."/>
            <person name="Porcel B.M."/>
            <person name="Segurens B."/>
            <person name="Daubin V."/>
            <person name="Anthouard V."/>
            <person name="Aiach N."/>
            <person name="Arnaiz O."/>
            <person name="Billaut A."/>
            <person name="Beisson J."/>
            <person name="Blanc I."/>
            <person name="Bouhouche K."/>
            <person name="Camara F."/>
            <person name="Duharcourt S."/>
            <person name="Guigo R."/>
            <person name="Gogendeau D."/>
            <person name="Katinka M."/>
            <person name="Keller A.-M."/>
            <person name="Kissmehl R."/>
            <person name="Klotz C."/>
            <person name="Koll F."/>
            <person name="Le Moue A."/>
            <person name="Lepere C."/>
            <person name="Malinsky S."/>
            <person name="Nowacki M."/>
            <person name="Nowak J.K."/>
            <person name="Plattner H."/>
            <person name="Poulain J."/>
            <person name="Ruiz F."/>
            <person name="Serrano V."/>
            <person name="Zagulski M."/>
            <person name="Dessen P."/>
            <person name="Betermier M."/>
            <person name="Weissenbach J."/>
            <person name="Scarpelli C."/>
            <person name="Schachter V."/>
            <person name="Sperling L."/>
            <person name="Meyer E."/>
            <person name="Cohen J."/>
            <person name="Wincker P."/>
        </authorList>
    </citation>
    <scope>NUCLEOTIDE SEQUENCE [LARGE SCALE GENOMIC DNA]</scope>
    <source>
        <strain evidence="1 2">Stock d4-2</strain>
    </source>
</reference>
<protein>
    <submittedName>
        <fullName evidence="1">Uncharacterized protein</fullName>
    </submittedName>
</protein>
<proteinExistence type="predicted"/>
<accession>A0CB09</accession>
<name>A0CB09_PARTE</name>
<dbReference type="Proteomes" id="UP000000600">
    <property type="component" value="Unassembled WGS sequence"/>
</dbReference>
<dbReference type="RefSeq" id="XP_001435373.1">
    <property type="nucleotide sequence ID" value="XM_001435336.1"/>
</dbReference>
<dbReference type="GeneID" id="5021158"/>
<organism evidence="1 2">
    <name type="scientific">Paramecium tetraurelia</name>
    <dbReference type="NCBI Taxonomy" id="5888"/>
    <lineage>
        <taxon>Eukaryota</taxon>
        <taxon>Sar</taxon>
        <taxon>Alveolata</taxon>
        <taxon>Ciliophora</taxon>
        <taxon>Intramacronucleata</taxon>
        <taxon>Oligohymenophorea</taxon>
        <taxon>Peniculida</taxon>
        <taxon>Parameciidae</taxon>
        <taxon>Paramecium</taxon>
    </lineage>
</organism>
<evidence type="ECO:0000313" key="1">
    <source>
        <dbReference type="EMBL" id="CAK67976.1"/>
    </source>
</evidence>
<dbReference type="HOGENOM" id="CLU_2163297_0_0_1"/>
<evidence type="ECO:0000313" key="2">
    <source>
        <dbReference type="Proteomes" id="UP000000600"/>
    </source>
</evidence>
<keyword evidence="2" id="KW-1185">Reference proteome</keyword>
<sequence>MCRILKYKSCNQRYDYKVVALGYWWVIRSIQIDYTLLQKRVLALNQLRSIGAIVVCDMTSRIGYLALLQQQALIEDVQYQQQDQEIPKPQSLNWNAAMQNKKVEKKQDGCC</sequence>
<gene>
    <name evidence="1" type="ORF">GSPATT00036759001</name>
</gene>